<dbReference type="AlphaFoldDB" id="A0A9Q1ASN3"/>
<feature type="signal peptide" evidence="2">
    <location>
        <begin position="1"/>
        <end position="25"/>
    </location>
</feature>
<feature type="region of interest" description="Disordered" evidence="1">
    <location>
        <begin position="139"/>
        <end position="161"/>
    </location>
</feature>
<gene>
    <name evidence="3" type="ORF">JRQ81_009605</name>
</gene>
<dbReference type="CDD" id="cd00042">
    <property type="entry name" value="CY"/>
    <property type="match status" value="1"/>
</dbReference>
<dbReference type="OrthoDB" id="10510719at2759"/>
<feature type="chain" id="PRO_5040472024" description="Cystatin" evidence="2">
    <location>
        <begin position="26"/>
        <end position="161"/>
    </location>
</feature>
<comment type="caution">
    <text evidence="3">The sequence shown here is derived from an EMBL/GenBank/DDBJ whole genome shotgun (WGS) entry which is preliminary data.</text>
</comment>
<protein>
    <recommendedName>
        <fullName evidence="5">Cystatin</fullName>
    </recommendedName>
</protein>
<dbReference type="Gene3D" id="3.10.450.10">
    <property type="match status" value="1"/>
</dbReference>
<evidence type="ECO:0000256" key="2">
    <source>
        <dbReference type="SAM" id="SignalP"/>
    </source>
</evidence>
<organism evidence="3 4">
    <name type="scientific">Phrynocephalus forsythii</name>
    <dbReference type="NCBI Taxonomy" id="171643"/>
    <lineage>
        <taxon>Eukaryota</taxon>
        <taxon>Metazoa</taxon>
        <taxon>Chordata</taxon>
        <taxon>Craniata</taxon>
        <taxon>Vertebrata</taxon>
        <taxon>Euteleostomi</taxon>
        <taxon>Lepidosauria</taxon>
        <taxon>Squamata</taxon>
        <taxon>Bifurcata</taxon>
        <taxon>Unidentata</taxon>
        <taxon>Episquamata</taxon>
        <taxon>Toxicofera</taxon>
        <taxon>Iguania</taxon>
        <taxon>Acrodonta</taxon>
        <taxon>Agamidae</taxon>
        <taxon>Agaminae</taxon>
        <taxon>Phrynocephalus</taxon>
    </lineage>
</organism>
<dbReference type="GO" id="GO:0004869">
    <property type="term" value="F:cysteine-type endopeptidase inhibitor activity"/>
    <property type="evidence" value="ECO:0007669"/>
    <property type="project" value="InterPro"/>
</dbReference>
<evidence type="ECO:0000313" key="3">
    <source>
        <dbReference type="EMBL" id="KAJ7307578.1"/>
    </source>
</evidence>
<dbReference type="InterPro" id="IPR046350">
    <property type="entry name" value="Cystatin_sf"/>
</dbReference>
<name>A0A9Q1ASN3_9SAUR</name>
<evidence type="ECO:0000313" key="4">
    <source>
        <dbReference type="Proteomes" id="UP001142489"/>
    </source>
</evidence>
<dbReference type="EMBL" id="JAPFRF010000019">
    <property type="protein sequence ID" value="KAJ7307578.1"/>
    <property type="molecule type" value="Genomic_DNA"/>
</dbReference>
<accession>A0A9Q1ASN3</accession>
<dbReference type="Proteomes" id="UP001142489">
    <property type="component" value="Unassembled WGS sequence"/>
</dbReference>
<proteinExistence type="predicted"/>
<evidence type="ECO:0000256" key="1">
    <source>
        <dbReference type="SAM" id="MobiDB-lite"/>
    </source>
</evidence>
<dbReference type="InterPro" id="IPR000010">
    <property type="entry name" value="Cystatin_dom"/>
</dbReference>
<evidence type="ECO:0008006" key="5">
    <source>
        <dbReference type="Google" id="ProtNLM"/>
    </source>
</evidence>
<reference evidence="3" key="1">
    <citation type="journal article" date="2023" name="DNA Res.">
        <title>Chromosome-level genome assembly of Phrynocephalus forsythii using third-generation DNA sequencing and Hi-C analysis.</title>
        <authorList>
            <person name="Qi Y."/>
            <person name="Zhao W."/>
            <person name="Zhao Y."/>
            <person name="Niu C."/>
            <person name="Cao S."/>
            <person name="Zhang Y."/>
        </authorList>
    </citation>
    <scope>NUCLEOTIDE SEQUENCE</scope>
    <source>
        <tissue evidence="3">Muscle</tissue>
    </source>
</reference>
<keyword evidence="2" id="KW-0732">Signal</keyword>
<keyword evidence="4" id="KW-1185">Reference proteome</keyword>
<dbReference type="SUPFAM" id="SSF54403">
    <property type="entry name" value="Cystatin/monellin"/>
    <property type="match status" value="1"/>
</dbReference>
<sequence length="161" mass="18039">MVSSWTTGGLLALGFLLLLGQPAQFRPPSRATRPGLWQKPEAVMYRQAVRAHQLALDYLNQKHNTTYYRAPGLKTQIAIETVFGRAYYVNTVLVRAKCPEGFRDVDPTDCEIEPEAPMLECNMVVAWFFEEQQPWVSEDSCREIQEPQADTSSSAAAGRGS</sequence>